<dbReference type="RefSeq" id="WP_123695092.1">
    <property type="nucleotide sequence ID" value="NZ_AP019700.1"/>
</dbReference>
<dbReference type="InterPro" id="IPR014880">
    <property type="entry name" value="SoxZ_dom"/>
</dbReference>
<evidence type="ECO:0000259" key="1">
    <source>
        <dbReference type="Pfam" id="PF08770"/>
    </source>
</evidence>
<organism evidence="2 3">
    <name type="scientific">Stella humosa</name>
    <dbReference type="NCBI Taxonomy" id="94"/>
    <lineage>
        <taxon>Bacteria</taxon>
        <taxon>Pseudomonadati</taxon>
        <taxon>Pseudomonadota</taxon>
        <taxon>Alphaproteobacteria</taxon>
        <taxon>Rhodospirillales</taxon>
        <taxon>Stellaceae</taxon>
        <taxon>Stella</taxon>
    </lineage>
</organism>
<dbReference type="AlphaFoldDB" id="A0A3N1KPV4"/>
<comment type="caution">
    <text evidence="2">The sequence shown here is derived from an EMBL/GenBank/DDBJ whole genome shotgun (WGS) entry which is preliminary data.</text>
</comment>
<dbReference type="Proteomes" id="UP000278222">
    <property type="component" value="Unassembled WGS sequence"/>
</dbReference>
<feature type="domain" description="Sulphur oxidation protein SoxZ" evidence="1">
    <location>
        <begin position="10"/>
        <end position="100"/>
    </location>
</feature>
<dbReference type="SUPFAM" id="SSF81296">
    <property type="entry name" value="E set domains"/>
    <property type="match status" value="1"/>
</dbReference>
<gene>
    <name evidence="2" type="ORF">EDC65_5173</name>
</gene>
<dbReference type="InterPro" id="IPR013783">
    <property type="entry name" value="Ig-like_fold"/>
</dbReference>
<dbReference type="InterPro" id="IPR030995">
    <property type="entry name" value="SoxZ"/>
</dbReference>
<dbReference type="Pfam" id="PF08770">
    <property type="entry name" value="SoxZ"/>
    <property type="match status" value="1"/>
</dbReference>
<proteinExistence type="predicted"/>
<protein>
    <submittedName>
        <fullName evidence="2">Sulfur-oxidizing protein SoxZ</fullName>
    </submittedName>
</protein>
<dbReference type="OrthoDB" id="9795530at2"/>
<reference evidence="2 3" key="1">
    <citation type="submission" date="2018-11" db="EMBL/GenBank/DDBJ databases">
        <title>Genomic Encyclopedia of Type Strains, Phase IV (KMG-IV): sequencing the most valuable type-strain genomes for metagenomic binning, comparative biology and taxonomic classification.</title>
        <authorList>
            <person name="Goeker M."/>
        </authorList>
    </citation>
    <scope>NUCLEOTIDE SEQUENCE [LARGE SCALE GENOMIC DNA]</scope>
    <source>
        <strain evidence="2 3">DSM 5900</strain>
    </source>
</reference>
<sequence>MARALLNVPKTVKRGQVFEVKVLISHPMESGQRRDERGAIIPRDIINRFVCTYNGDLVLEADLFPAVSANPFFAFHVLAAESGTIDFAWRDDQGAQHSESRPIVVE</sequence>
<keyword evidence="3" id="KW-1185">Reference proteome</keyword>
<name>A0A3N1KPV4_9PROT</name>
<evidence type="ECO:0000313" key="2">
    <source>
        <dbReference type="EMBL" id="ROP81317.1"/>
    </source>
</evidence>
<dbReference type="NCBIfam" id="TIGR04490">
    <property type="entry name" value="SoxZ_true"/>
    <property type="match status" value="1"/>
</dbReference>
<dbReference type="InterPro" id="IPR014756">
    <property type="entry name" value="Ig_E-set"/>
</dbReference>
<dbReference type="EMBL" id="RJKX01000018">
    <property type="protein sequence ID" value="ROP81317.1"/>
    <property type="molecule type" value="Genomic_DNA"/>
</dbReference>
<dbReference type="Gene3D" id="2.60.40.10">
    <property type="entry name" value="Immunoglobulins"/>
    <property type="match status" value="1"/>
</dbReference>
<evidence type="ECO:0000313" key="3">
    <source>
        <dbReference type="Proteomes" id="UP000278222"/>
    </source>
</evidence>
<accession>A0A3N1KPV4</accession>